<evidence type="ECO:0000313" key="2">
    <source>
        <dbReference type="Proteomes" id="UP000030106"/>
    </source>
</evidence>
<gene>
    <name evidence="1" type="ORF">BBAD15_g5539</name>
</gene>
<dbReference type="EMBL" id="ANFO01000500">
    <property type="protein sequence ID" value="KGQ09123.1"/>
    <property type="molecule type" value="Genomic_DNA"/>
</dbReference>
<comment type="caution">
    <text evidence="1">The sequence shown here is derived from an EMBL/GenBank/DDBJ whole genome shotgun (WGS) entry which is preliminary data.</text>
</comment>
<dbReference type="InterPro" id="IPR036770">
    <property type="entry name" value="Ankyrin_rpt-contain_sf"/>
</dbReference>
<evidence type="ECO:0000313" key="1">
    <source>
        <dbReference type="EMBL" id="KGQ09123.1"/>
    </source>
</evidence>
<dbReference type="eggNOG" id="ENOG502QVYS">
    <property type="taxonomic scope" value="Eukaryota"/>
</dbReference>
<dbReference type="OrthoDB" id="3182339at2759"/>
<evidence type="ECO:0008006" key="3">
    <source>
        <dbReference type="Google" id="ProtNLM"/>
    </source>
</evidence>
<dbReference type="Proteomes" id="UP000030106">
    <property type="component" value="Unassembled WGS sequence"/>
</dbReference>
<protein>
    <recommendedName>
        <fullName evidence="3">Ankyrin repeat protein</fullName>
    </recommendedName>
</protein>
<name>A0A0A2VNE6_BEABA</name>
<organism evidence="1 2">
    <name type="scientific">Beauveria bassiana D1-5</name>
    <dbReference type="NCBI Taxonomy" id="1245745"/>
    <lineage>
        <taxon>Eukaryota</taxon>
        <taxon>Fungi</taxon>
        <taxon>Dikarya</taxon>
        <taxon>Ascomycota</taxon>
        <taxon>Pezizomycotina</taxon>
        <taxon>Sordariomycetes</taxon>
        <taxon>Hypocreomycetidae</taxon>
        <taxon>Hypocreales</taxon>
        <taxon>Cordycipitaceae</taxon>
        <taxon>Beauveria</taxon>
    </lineage>
</organism>
<dbReference type="SUPFAM" id="SSF48403">
    <property type="entry name" value="Ankyrin repeat"/>
    <property type="match status" value="1"/>
</dbReference>
<sequence>MQSNDISLASTIVGSVSTPEVSLSDTKFNTLLRHAGLSPPEPLVQLARPDDFEFEALVTDDNRAYARALLVRARSNDPGYRPPDQQKRHLLRMPTRKSLKMDAETWTFTKHEVGKAFNSLFDFETLPDIGVAQALLSFVEDLHSLDELWEHFQDSKLQKRQSSIFRRSASTSRTTASWLETATEQGNTHYIRLICQIGVRQVLLDHAFIVALKRQDMASIHMLAKFGASISSINRDVVQGYVKRGNVDVVRLLLAAPNELSTEDWQHCFQEEITASAQGLDVVRALVQCLHYESAIASGKLLLKALEAQNTAAVAVLLAYRAICKAGADTDAAWSWSPTGNYEEHETIAMQACLCVSEIAEPGTRYTFYSLLNEVGLLRACPALELEMDLSVRKRRLPMIRLLINAGMWPPIQGAVATMDFPLLEIMVHTSITPEEASKLVSFVPEPITEDDMVRFLNIFSRASKSLQGPLLDQWLVRAVKNKRRRLVHALLQVGATVTFESAAAIKAALGAMDTEMLQILLREKISSKELSPALPVAMNITDGAIRRQVVWALADKGVQKEALNNALSRVVQSPSPDLELIRLILKYKILTKHSSQGLDVFRIAIKQGNLAVIRLLCEGHPDAVLLAEAVAEAFSQLSQHGHDVTFTIVDMLLQNGARGPPLDAALILVAGSDRPRAQDTARLLIGRGAGANHLQGSAYMAACTSSNYPMLAILCKGCPLQPASLRRLLGILLNAAKFEAEALEMVLKSAVASSAATINTVCTPKLLSGSRHLASTIPRLLHHGLDINLADGEILRMVVQENDISLLERALTSPGLTTSSLKKPFKATQEIKPRDNQLKMMALLLHKARFAEIGQSDRLSEETMEALSSDGDRIGLHLLLREKASVNGDGGKALRIAAAMSVSSTAVLETLLRQSPSGSIIGSSCRAALASPKLDQPQTEAVLKLLLASKTSLTEAEMADLLEDSIKRLGDSTFLPSILIKRHAKVSSRHLQAALARSSKELFELLVRNFGPDKDKKFSFFSHVVSKAPIKSDRRLWIYDTMLSNWKIPQACVSEALVSALENASLADVALPNLLLQHGAEVTFKNLLPLKLSFKLRDGTEISELLVKHIKDGDAAVAVFRFARASSALNPASKLRIYGHLFKKHKISKGLASDLLIDTLKDGQDIASIRFLLAQGANPAQDGAKCFLLAYRAGNGTAFKAMCPYAEFDTISRALLEHSSQEKHVITWLGLCVGTLAPPAARIKDPKLLYEAMRKFPDGGALVGRFLEYGASAGTLAKWSLCKEWEVEQVTPLLWALFQPEKVSNHTLLALIARGKEGKLLYAVVVVQRDTDNFSAHPLYLTPKSQVSAAFACMLDPARTPILKALLKQHREPITASIIPGRSFSYLGQRPSRPTYEEMVKEDLPLSTAALYLGNLKAYRALGGGENADDGSLHTAAMLALPDFVEWLLERHSADLALEKFGMMIPLAIACHSQDRPWCKVAKTNGSFENRQKQTMRLLASRTDLSWRHRRKTVLHFAIDNGPGVVKAMLQVLNVAQDPKRNDRYQYIDRGGIVYSLTMYISHLLDPGTKKSESKEMIEILKNTGKLEDRITDQAAGNACEQPEGYCGMPRKRAAK</sequence>
<reference evidence="1 2" key="1">
    <citation type="submission" date="2012-10" db="EMBL/GenBank/DDBJ databases">
        <title>Genome sequencing and analysis of entomopathogenic fungi Beauveria bassiana D1-5.</title>
        <authorList>
            <person name="Li Q."/>
            <person name="Wang L."/>
            <person name="Zhang Z."/>
            <person name="Wang Q."/>
            <person name="Ren J."/>
            <person name="Wang M."/>
            <person name="Xu W."/>
            <person name="Wang J."/>
            <person name="Lu Y."/>
            <person name="Du Q."/>
            <person name="Sun Z."/>
        </authorList>
    </citation>
    <scope>NUCLEOTIDE SEQUENCE [LARGE SCALE GENOMIC DNA]</scope>
    <source>
        <strain evidence="1 2">D1-5</strain>
    </source>
</reference>
<proteinExistence type="predicted"/>
<dbReference type="HOGENOM" id="CLU_244767_0_0_1"/>
<dbReference type="PANTHER" id="PTHR46224">
    <property type="entry name" value="ANKYRIN REPEAT FAMILY PROTEIN"/>
    <property type="match status" value="1"/>
</dbReference>
<dbReference type="STRING" id="1245745.A0A0A2VNE6"/>
<dbReference type="Gene3D" id="1.25.40.20">
    <property type="entry name" value="Ankyrin repeat-containing domain"/>
    <property type="match status" value="2"/>
</dbReference>
<dbReference type="InterPro" id="IPR051616">
    <property type="entry name" value="Cul2-RING_E3_ligase_SR"/>
</dbReference>
<accession>A0A0A2VNE6</accession>